<dbReference type="Gene3D" id="3.40.50.150">
    <property type="entry name" value="Vaccinia Virus protein VP39"/>
    <property type="match status" value="1"/>
</dbReference>
<dbReference type="InterPro" id="IPR029063">
    <property type="entry name" value="SAM-dependent_MTases_sf"/>
</dbReference>
<dbReference type="CDD" id="cd02440">
    <property type="entry name" value="AdoMet_MTases"/>
    <property type="match status" value="1"/>
</dbReference>
<dbReference type="PANTHER" id="PTHR43667">
    <property type="entry name" value="CYCLOPROPANE-FATTY-ACYL-PHOSPHOLIPID SYNTHASE"/>
    <property type="match status" value="1"/>
</dbReference>
<evidence type="ECO:0000259" key="1">
    <source>
        <dbReference type="Pfam" id="PF13847"/>
    </source>
</evidence>
<dbReference type="PANTHER" id="PTHR43667:SF2">
    <property type="entry name" value="FATTY ACID C-METHYL TRANSFERASE"/>
    <property type="match status" value="1"/>
</dbReference>
<sequence length="279" mass="31146">MNGLVNWAAISELSHPAGKASPMNSDPAKMWGAVAHMYNKMAQLEREYTQNQLDALIITEEDTVLDVGCGPGRLSVPIAGMAKSVTSLDVSQQMLEKCQENAAAAGVSNLTTRLLNWDDVKPGENIEKHDIVIASRTTALADLIKLNALANKYVFILCWAKNPSLKHVHDALFYGVDDALRSIPPMNRLLGYNVNFNLLYDMGVNPNVKIVADGFHCDYESREAAYNDLRTLHPVPEDREKVFRKNVDEWLTDLPGGGVSFRRETETYVMWWKPGKLEL</sequence>
<dbReference type="InterPro" id="IPR050723">
    <property type="entry name" value="CFA/CMAS"/>
</dbReference>
<accession>A0A1I5QUW1</accession>
<feature type="domain" description="Methyltransferase" evidence="1">
    <location>
        <begin position="59"/>
        <end position="139"/>
    </location>
</feature>
<dbReference type="GO" id="GO:0032259">
    <property type="term" value="P:methylation"/>
    <property type="evidence" value="ECO:0007669"/>
    <property type="project" value="UniProtKB-KW"/>
</dbReference>
<dbReference type="InterPro" id="IPR025714">
    <property type="entry name" value="Methyltranfer_dom"/>
</dbReference>
<dbReference type="RefSeq" id="WP_090414982.1">
    <property type="nucleotide sequence ID" value="NZ_FOWI01000011.1"/>
</dbReference>
<comment type="caution">
    <text evidence="2">The sequence shown here is derived from an EMBL/GenBank/DDBJ whole genome shotgun (WGS) entry which is preliminary data.</text>
</comment>
<gene>
    <name evidence="2" type="ORF">H0N91_10950</name>
</gene>
<dbReference type="Proteomes" id="UP000586254">
    <property type="component" value="Unassembled WGS sequence"/>
</dbReference>
<name>A0A1I5QUW1_9FIRM</name>
<evidence type="ECO:0000313" key="3">
    <source>
        <dbReference type="Proteomes" id="UP000586254"/>
    </source>
</evidence>
<dbReference type="AlphaFoldDB" id="A0A1I5QUW1"/>
<protein>
    <submittedName>
        <fullName evidence="2">Class I SAM-dependent methyltransferase</fullName>
    </submittedName>
</protein>
<dbReference type="SUPFAM" id="SSF53335">
    <property type="entry name" value="S-adenosyl-L-methionine-dependent methyltransferases"/>
    <property type="match status" value="1"/>
</dbReference>
<reference evidence="2 3" key="1">
    <citation type="submission" date="2020-07" db="EMBL/GenBank/DDBJ databases">
        <title>Organ Donor 1.</title>
        <authorList>
            <person name="Marsh A.J."/>
            <person name="Azcarate-Peril M.A."/>
        </authorList>
    </citation>
    <scope>NUCLEOTIDE SEQUENCE [LARGE SCALE GENOMIC DNA]</scope>
    <source>
        <strain evidence="2 3">AMC0717</strain>
    </source>
</reference>
<keyword evidence="2" id="KW-0489">Methyltransferase</keyword>
<dbReference type="GO" id="GO:0008168">
    <property type="term" value="F:methyltransferase activity"/>
    <property type="evidence" value="ECO:0007669"/>
    <property type="project" value="UniProtKB-KW"/>
</dbReference>
<organism evidence="2 3">
    <name type="scientific">Eubacterium callanderi</name>
    <dbReference type="NCBI Taxonomy" id="53442"/>
    <lineage>
        <taxon>Bacteria</taxon>
        <taxon>Bacillati</taxon>
        <taxon>Bacillota</taxon>
        <taxon>Clostridia</taxon>
        <taxon>Eubacteriales</taxon>
        <taxon>Eubacteriaceae</taxon>
        <taxon>Eubacterium</taxon>
    </lineage>
</organism>
<keyword evidence="2" id="KW-0808">Transferase</keyword>
<proteinExistence type="predicted"/>
<evidence type="ECO:0000313" key="2">
    <source>
        <dbReference type="EMBL" id="NZA38633.1"/>
    </source>
</evidence>
<dbReference type="Pfam" id="PF13847">
    <property type="entry name" value="Methyltransf_31"/>
    <property type="match status" value="1"/>
</dbReference>
<dbReference type="EMBL" id="JACCKS010000011">
    <property type="protein sequence ID" value="NZA38633.1"/>
    <property type="molecule type" value="Genomic_DNA"/>
</dbReference>